<keyword evidence="2" id="KW-1185">Reference proteome</keyword>
<dbReference type="Proteomes" id="UP001604267">
    <property type="component" value="Unassembled WGS sequence"/>
</dbReference>
<dbReference type="RefSeq" id="WP_392820915.1">
    <property type="nucleotide sequence ID" value="NZ_JBICYV010000015.1"/>
</dbReference>
<protein>
    <submittedName>
        <fullName evidence="1">Uncharacterized protein</fullName>
    </submittedName>
</protein>
<evidence type="ECO:0000313" key="2">
    <source>
        <dbReference type="Proteomes" id="UP001604267"/>
    </source>
</evidence>
<gene>
    <name evidence="1" type="ORF">ACGFZB_28690</name>
</gene>
<proteinExistence type="predicted"/>
<reference evidence="1 2" key="1">
    <citation type="submission" date="2024-10" db="EMBL/GenBank/DDBJ databases">
        <title>The Natural Products Discovery Center: Release of the First 8490 Sequenced Strains for Exploring Actinobacteria Biosynthetic Diversity.</title>
        <authorList>
            <person name="Kalkreuter E."/>
            <person name="Kautsar S.A."/>
            <person name="Yang D."/>
            <person name="Bader C.D."/>
            <person name="Teijaro C.N."/>
            <person name="Fluegel L."/>
            <person name="Davis C.M."/>
            <person name="Simpson J.R."/>
            <person name="Lauterbach L."/>
            <person name="Steele A.D."/>
            <person name="Gui C."/>
            <person name="Meng S."/>
            <person name="Li G."/>
            <person name="Viehrig K."/>
            <person name="Ye F."/>
            <person name="Su P."/>
            <person name="Kiefer A.F."/>
            <person name="Nichols A."/>
            <person name="Cepeda A.J."/>
            <person name="Yan W."/>
            <person name="Fan B."/>
            <person name="Jiang Y."/>
            <person name="Adhikari A."/>
            <person name="Zheng C.-J."/>
            <person name="Schuster L."/>
            <person name="Cowan T.M."/>
            <person name="Smanski M.J."/>
            <person name="Chevrette M.G."/>
            <person name="De Carvalho L.P.S."/>
            <person name="Shen B."/>
        </authorList>
    </citation>
    <scope>NUCLEOTIDE SEQUENCE [LARGE SCALE GENOMIC DNA]</scope>
    <source>
        <strain evidence="1 2">NPDC048320</strain>
    </source>
</reference>
<evidence type="ECO:0000313" key="1">
    <source>
        <dbReference type="EMBL" id="MFG3014327.1"/>
    </source>
</evidence>
<organism evidence="1 2">
    <name type="scientific">Streptomyces cinerochromogenes</name>
    <dbReference type="NCBI Taxonomy" id="66422"/>
    <lineage>
        <taxon>Bacteria</taxon>
        <taxon>Bacillati</taxon>
        <taxon>Actinomycetota</taxon>
        <taxon>Actinomycetes</taxon>
        <taxon>Kitasatosporales</taxon>
        <taxon>Streptomycetaceae</taxon>
        <taxon>Streptomyces</taxon>
    </lineage>
</organism>
<sequence length="61" mass="6888">MALSVETAERLAELEERTPSYSGRCADGTIFVAREVTEFLVALTTDIARLERRVKELEESQ</sequence>
<accession>A0ABW7BAV3</accession>
<name>A0ABW7BAV3_9ACTN</name>
<dbReference type="EMBL" id="JBICYV010000015">
    <property type="protein sequence ID" value="MFG3014327.1"/>
    <property type="molecule type" value="Genomic_DNA"/>
</dbReference>
<comment type="caution">
    <text evidence="1">The sequence shown here is derived from an EMBL/GenBank/DDBJ whole genome shotgun (WGS) entry which is preliminary data.</text>
</comment>